<gene>
    <name evidence="5" type="ORF">JN12_02159</name>
</gene>
<keyword evidence="6" id="KW-1185">Reference proteome</keyword>
<comment type="caution">
    <text evidence="5">The sequence shown here is derived from an EMBL/GenBank/DDBJ whole genome shotgun (WGS) entry which is preliminary data.</text>
</comment>
<dbReference type="PANTHER" id="PTHR45138">
    <property type="entry name" value="REGULATORY COMPONENTS OF SENSORY TRANSDUCTION SYSTEM"/>
    <property type="match status" value="1"/>
</dbReference>
<sequence length="357" mass="39435">MKSMISTPFTTPYTNNLCTGLGQSVGFASPANQLQELNEAIFLSQFTCAVIATLDPDSVCASAARQLYDYTPYRMIVFRLTPEAGGKTISYAPAQGRREPMILPFTEKQLTFKAANVSFKWDNCQRLDLPGEMGCIEIWPTERDKGGLSDSFRDNLTSSFAMALQNAVEHSRVKEMAMQDGLTGLFNRRTFDEMLNLEGRKELLPLSLLLIDLDDFKLVNDRYGHQAGDQVLARFGRLLKESFRGTDLLARYGGEEFAVLLPKTPALKAAEVAQRLLTRLGDTTFEFDGQTHRVTASIGVAAMTKGDRLNVHNLVERADQALYKAKRGGKNRLVTADTPAPRGDKANQAGQGRLPGL</sequence>
<name>A0A562VME2_9BACT</name>
<dbReference type="RefSeq" id="WP_145022494.1">
    <property type="nucleotide sequence ID" value="NZ_VLLN01000012.1"/>
</dbReference>
<organism evidence="5 6">
    <name type="scientific">Geobacter argillaceus</name>
    <dbReference type="NCBI Taxonomy" id="345631"/>
    <lineage>
        <taxon>Bacteria</taxon>
        <taxon>Pseudomonadati</taxon>
        <taxon>Thermodesulfobacteriota</taxon>
        <taxon>Desulfuromonadia</taxon>
        <taxon>Geobacterales</taxon>
        <taxon>Geobacteraceae</taxon>
        <taxon>Geobacter</taxon>
    </lineage>
</organism>
<dbReference type="CDD" id="cd01949">
    <property type="entry name" value="GGDEF"/>
    <property type="match status" value="1"/>
</dbReference>
<dbReference type="SMART" id="SM00267">
    <property type="entry name" value="GGDEF"/>
    <property type="match status" value="1"/>
</dbReference>
<dbReference type="EC" id="2.7.7.65" evidence="1"/>
<dbReference type="OrthoDB" id="9759607at2"/>
<dbReference type="NCBIfam" id="TIGR00254">
    <property type="entry name" value="GGDEF"/>
    <property type="match status" value="1"/>
</dbReference>
<dbReference type="GO" id="GO:0005886">
    <property type="term" value="C:plasma membrane"/>
    <property type="evidence" value="ECO:0007669"/>
    <property type="project" value="TreeGrafter"/>
</dbReference>
<dbReference type="PANTHER" id="PTHR45138:SF9">
    <property type="entry name" value="DIGUANYLATE CYCLASE DGCM-RELATED"/>
    <property type="match status" value="1"/>
</dbReference>
<dbReference type="EMBL" id="VLLN01000012">
    <property type="protein sequence ID" value="TWJ18944.1"/>
    <property type="molecule type" value="Genomic_DNA"/>
</dbReference>
<evidence type="ECO:0000313" key="5">
    <source>
        <dbReference type="EMBL" id="TWJ18944.1"/>
    </source>
</evidence>
<evidence type="ECO:0000256" key="1">
    <source>
        <dbReference type="ARBA" id="ARBA00012528"/>
    </source>
</evidence>
<dbReference type="InterPro" id="IPR000160">
    <property type="entry name" value="GGDEF_dom"/>
</dbReference>
<dbReference type="GO" id="GO:1902201">
    <property type="term" value="P:negative regulation of bacterial-type flagellum-dependent cell motility"/>
    <property type="evidence" value="ECO:0007669"/>
    <property type="project" value="TreeGrafter"/>
</dbReference>
<evidence type="ECO:0000256" key="3">
    <source>
        <dbReference type="SAM" id="MobiDB-lite"/>
    </source>
</evidence>
<feature type="region of interest" description="Disordered" evidence="3">
    <location>
        <begin position="330"/>
        <end position="357"/>
    </location>
</feature>
<dbReference type="AlphaFoldDB" id="A0A562VME2"/>
<protein>
    <recommendedName>
        <fullName evidence="1">diguanylate cyclase</fullName>
        <ecNumber evidence="1">2.7.7.65</ecNumber>
    </recommendedName>
</protein>
<dbReference type="GO" id="GO:0043709">
    <property type="term" value="P:cell adhesion involved in single-species biofilm formation"/>
    <property type="evidence" value="ECO:0007669"/>
    <property type="project" value="TreeGrafter"/>
</dbReference>
<accession>A0A562VME2</accession>
<proteinExistence type="predicted"/>
<evidence type="ECO:0000259" key="4">
    <source>
        <dbReference type="PROSITE" id="PS50887"/>
    </source>
</evidence>
<dbReference type="Proteomes" id="UP000319449">
    <property type="component" value="Unassembled WGS sequence"/>
</dbReference>
<dbReference type="Pfam" id="PF00990">
    <property type="entry name" value="GGDEF"/>
    <property type="match status" value="1"/>
</dbReference>
<comment type="catalytic activity">
    <reaction evidence="2">
        <text>2 GTP = 3',3'-c-di-GMP + 2 diphosphate</text>
        <dbReference type="Rhea" id="RHEA:24898"/>
        <dbReference type="ChEBI" id="CHEBI:33019"/>
        <dbReference type="ChEBI" id="CHEBI:37565"/>
        <dbReference type="ChEBI" id="CHEBI:58805"/>
        <dbReference type="EC" id="2.7.7.65"/>
    </reaction>
</comment>
<dbReference type="InterPro" id="IPR050469">
    <property type="entry name" value="Diguanylate_Cyclase"/>
</dbReference>
<dbReference type="PROSITE" id="PS50887">
    <property type="entry name" value="GGDEF"/>
    <property type="match status" value="1"/>
</dbReference>
<dbReference type="GO" id="GO:0052621">
    <property type="term" value="F:diguanylate cyclase activity"/>
    <property type="evidence" value="ECO:0007669"/>
    <property type="project" value="UniProtKB-EC"/>
</dbReference>
<dbReference type="InterPro" id="IPR029787">
    <property type="entry name" value="Nucleotide_cyclase"/>
</dbReference>
<dbReference type="SUPFAM" id="SSF55073">
    <property type="entry name" value="Nucleotide cyclase"/>
    <property type="match status" value="1"/>
</dbReference>
<dbReference type="FunFam" id="3.30.70.270:FF:000001">
    <property type="entry name" value="Diguanylate cyclase domain protein"/>
    <property type="match status" value="1"/>
</dbReference>
<reference evidence="5 6" key="1">
    <citation type="submission" date="2019-07" db="EMBL/GenBank/DDBJ databases">
        <title>Genomic Encyclopedia of Archaeal and Bacterial Type Strains, Phase II (KMG-II): from individual species to whole genera.</title>
        <authorList>
            <person name="Goeker M."/>
        </authorList>
    </citation>
    <scope>NUCLEOTIDE SEQUENCE [LARGE SCALE GENOMIC DNA]</scope>
    <source>
        <strain evidence="5 6">ATCC BAA-1139</strain>
    </source>
</reference>
<dbReference type="Gene3D" id="3.30.70.270">
    <property type="match status" value="1"/>
</dbReference>
<feature type="domain" description="GGDEF" evidence="4">
    <location>
        <begin position="204"/>
        <end position="338"/>
    </location>
</feature>
<evidence type="ECO:0000313" key="6">
    <source>
        <dbReference type="Proteomes" id="UP000319449"/>
    </source>
</evidence>
<dbReference type="InterPro" id="IPR043128">
    <property type="entry name" value="Rev_trsase/Diguanyl_cyclase"/>
</dbReference>
<evidence type="ECO:0000256" key="2">
    <source>
        <dbReference type="ARBA" id="ARBA00034247"/>
    </source>
</evidence>